<evidence type="ECO:0000313" key="1">
    <source>
        <dbReference type="EMBL" id="KKN37787.1"/>
    </source>
</evidence>
<proteinExistence type="predicted"/>
<dbReference type="Pfam" id="PF14395">
    <property type="entry name" value="COOH-NH2_lig"/>
    <property type="match status" value="1"/>
</dbReference>
<organism evidence="1">
    <name type="scientific">marine sediment metagenome</name>
    <dbReference type="NCBI Taxonomy" id="412755"/>
    <lineage>
        <taxon>unclassified sequences</taxon>
        <taxon>metagenomes</taxon>
        <taxon>ecological metagenomes</taxon>
    </lineage>
</organism>
<accession>A0A0F9QLE9</accession>
<gene>
    <name evidence="1" type="ORF">LCGC14_0759880</name>
</gene>
<protein>
    <submittedName>
        <fullName evidence="1">Uncharacterized protein</fullName>
    </submittedName>
</protein>
<name>A0A0F9QLE9_9ZZZZ</name>
<sequence length="447" mass="50951">MKAPLILVISDRMDSNRKNDRNENGLIRLGVKARENLGLADEKVVEVWPNTDTNGRINRSKSLEIFQAYSSDLKKAKESMSADDFERVGFVTSTIFSYVCKNGSGSKENIWLADTVEDTVVGGDPEFMLFNKDGNIMYASKVNNLSHNDELGSDGPLAELRPKPAILVEDFVSNIHGILTNHPNTKLIALYEWVGGCNHSGHESGADPDNSRRDWPVGGHIHLGTPANLAQKISSFGSNYSHAVYACLQRILDDYVAVPMMKLDGKKNGMKRRKSFGRFGDHKTDHNRLEYRTLSGEWLTHPELARIVIGTVKAIAHAYFRALEDGNFKHSLIMTEEHQETDDWYAHTDLTFFDMSFDQWKNIEITKAFNTTSSSGAMQNILHKWEIEFRKSYFDELKSRYRSLQTYREYADYIDKFIEVVRLPQNVLNEREKGLKHTWVGNSNFII</sequence>
<reference evidence="1" key="1">
    <citation type="journal article" date="2015" name="Nature">
        <title>Complex archaea that bridge the gap between prokaryotes and eukaryotes.</title>
        <authorList>
            <person name="Spang A."/>
            <person name="Saw J.H."/>
            <person name="Jorgensen S.L."/>
            <person name="Zaremba-Niedzwiedzka K."/>
            <person name="Martijn J."/>
            <person name="Lind A.E."/>
            <person name="van Eijk R."/>
            <person name="Schleper C."/>
            <person name="Guy L."/>
            <person name="Ettema T.J."/>
        </authorList>
    </citation>
    <scope>NUCLEOTIDE SEQUENCE</scope>
</reference>
<dbReference type="InterPro" id="IPR025681">
    <property type="entry name" value="COOH-NH2_lig"/>
</dbReference>
<dbReference type="AlphaFoldDB" id="A0A0F9QLE9"/>
<dbReference type="EMBL" id="LAZR01001870">
    <property type="protein sequence ID" value="KKN37787.1"/>
    <property type="molecule type" value="Genomic_DNA"/>
</dbReference>
<comment type="caution">
    <text evidence="1">The sequence shown here is derived from an EMBL/GenBank/DDBJ whole genome shotgun (WGS) entry which is preliminary data.</text>
</comment>